<reference evidence="10 11" key="1">
    <citation type="journal article" date="2017" name="ISME J.">
        <title>Potential for microbial H2 and metal transformations associated with novel bacteria and archaea in deep terrestrial subsurface sediments.</title>
        <authorList>
            <person name="Hernsdorf A.W."/>
            <person name="Amano Y."/>
            <person name="Miyakawa K."/>
            <person name="Ise K."/>
            <person name="Suzuki Y."/>
            <person name="Anantharaman K."/>
            <person name="Probst A."/>
            <person name="Burstein D."/>
            <person name="Thomas B.C."/>
            <person name="Banfield J.F."/>
        </authorList>
    </citation>
    <scope>NUCLEOTIDE SEQUENCE [LARGE SCALE GENOMIC DNA]</scope>
    <source>
        <strain evidence="10">HGW-Falkowbacteria-1</strain>
    </source>
</reference>
<evidence type="ECO:0000313" key="11">
    <source>
        <dbReference type="Proteomes" id="UP000233517"/>
    </source>
</evidence>
<dbReference type="PANTHER" id="PTHR43381:SF4">
    <property type="entry name" value="EUKARYOTIC TRANSLATION INITIATION FACTOR 5B"/>
    <property type="match status" value="1"/>
</dbReference>
<dbReference type="InterPro" id="IPR000795">
    <property type="entry name" value="T_Tr_GTP-bd_dom"/>
</dbReference>
<keyword evidence="4 7" id="KW-0547">Nucleotide-binding</keyword>
<dbReference type="Gene3D" id="2.40.30.10">
    <property type="entry name" value="Translation factors"/>
    <property type="match status" value="2"/>
</dbReference>
<dbReference type="Pfam" id="PF04760">
    <property type="entry name" value="IF2_N"/>
    <property type="match status" value="1"/>
</dbReference>
<protein>
    <recommendedName>
        <fullName evidence="2 7">Translation initiation factor IF-2</fullName>
    </recommendedName>
</protein>
<evidence type="ECO:0000313" key="10">
    <source>
        <dbReference type="EMBL" id="PKM91070.1"/>
    </source>
</evidence>
<keyword evidence="3 7" id="KW-0396">Initiation factor</keyword>
<dbReference type="SUPFAM" id="SSF50447">
    <property type="entry name" value="Translation proteins"/>
    <property type="match status" value="2"/>
</dbReference>
<dbReference type="InterPro" id="IPR005225">
    <property type="entry name" value="Small_GTP-bd"/>
</dbReference>
<dbReference type="NCBIfam" id="TIGR00231">
    <property type="entry name" value="small_GTP"/>
    <property type="match status" value="1"/>
</dbReference>
<keyword evidence="5 7" id="KW-0648">Protein biosynthesis</keyword>
<comment type="caution">
    <text evidence="10">The sequence shown here is derived from an EMBL/GenBank/DDBJ whole genome shotgun (WGS) entry which is preliminary data.</text>
</comment>
<dbReference type="InterPro" id="IPR053905">
    <property type="entry name" value="EF-G-like_DII"/>
</dbReference>
<dbReference type="Gene3D" id="3.40.50.10050">
    <property type="entry name" value="Translation initiation factor IF- 2, domain 3"/>
    <property type="match status" value="1"/>
</dbReference>
<keyword evidence="7" id="KW-0963">Cytoplasm</keyword>
<dbReference type="GO" id="GO:0003924">
    <property type="term" value="F:GTPase activity"/>
    <property type="evidence" value="ECO:0007669"/>
    <property type="project" value="UniProtKB-UniRule"/>
</dbReference>
<sequence>MNLTELARALKVSPYELRHLLPQMGFNIGQKAIKVDKMIAKKIIKNWPIFVAQIEKKRIAEEALKREQEDAVEKEIKKIEINKFVTVKELAVLADLPVNTVLKELMKNGVFVSMNERIDFDTASIIGSSLGLEVLLKEGKEEMKSGGGKEKLAGLISKEKDEELINRPPIIVVMGHVDHGKTKLLDAIRSTDVVAGESGGITQHIGAYQVVRKDQKITFIDTPGHEAFTAMRSRGAKVADIAILVVAADDGVKPQTIEAFRIIEASKIPFIVAINKIDKPDADINKTKQDLSSKLNIIPEDWGGKTVCVPVSALEKTGIDDILDMVLLSAEMEASNLKANPDSKAVGTVVESNIDKGAGPVATVLVQNGTLRVGDQLCYNGVIYGKVKSLKNYRGEEIEEADPSTPARVLGLKMLPEVGDVLEVGEGEKLRVKKITAKNKSENQTISNIEIEDDSSKLNLIIKSDFLGSAEAIEESLMKINTKKIKVKILHKGLGNVNEGDVKRAEDSNAQIIGFNVKIQPQTENLIREKNVKVNVFSIIYDLIKYVKLEMKNIYKPQVIRKDLGRVKVLAIFRTENSLQIVGGKVVEGVIESNSLVEIWRGEEFIDKGKVEKVQAGKQDVNQVEKGQECGLKYEGKPLVQVDDILHFYKEEEEEIDDISA</sequence>
<evidence type="ECO:0000256" key="3">
    <source>
        <dbReference type="ARBA" id="ARBA00022540"/>
    </source>
</evidence>
<dbReference type="SUPFAM" id="SSF52156">
    <property type="entry name" value="Initiation factor IF2/eIF5b, domain 3"/>
    <property type="match status" value="1"/>
</dbReference>
<evidence type="ECO:0000256" key="1">
    <source>
        <dbReference type="ARBA" id="ARBA00007733"/>
    </source>
</evidence>
<dbReference type="AlphaFoldDB" id="A0A2N2E8K7"/>
<comment type="caution">
    <text evidence="7">Lacks conserved residue(s) required for the propagation of feature annotation.</text>
</comment>
<dbReference type="Pfam" id="PF11987">
    <property type="entry name" value="IF-2"/>
    <property type="match status" value="1"/>
</dbReference>
<feature type="domain" description="Tr-type G" evidence="9">
    <location>
        <begin position="166"/>
        <end position="337"/>
    </location>
</feature>
<dbReference type="SUPFAM" id="SSF52540">
    <property type="entry name" value="P-loop containing nucleoside triphosphate hydrolases"/>
    <property type="match status" value="1"/>
</dbReference>
<dbReference type="EMBL" id="PHAI01000003">
    <property type="protein sequence ID" value="PKM91070.1"/>
    <property type="molecule type" value="Genomic_DNA"/>
</dbReference>
<evidence type="ECO:0000256" key="5">
    <source>
        <dbReference type="ARBA" id="ARBA00022917"/>
    </source>
</evidence>
<dbReference type="FunFam" id="3.40.50.10050:FF:000001">
    <property type="entry name" value="Translation initiation factor IF-2"/>
    <property type="match status" value="1"/>
</dbReference>
<dbReference type="HAMAP" id="MF_00100_B">
    <property type="entry name" value="IF_2_B"/>
    <property type="match status" value="1"/>
</dbReference>
<evidence type="ECO:0000256" key="7">
    <source>
        <dbReference type="HAMAP-Rule" id="MF_00100"/>
    </source>
</evidence>
<dbReference type="Proteomes" id="UP000233517">
    <property type="component" value="Unassembled WGS sequence"/>
</dbReference>
<keyword evidence="6 7" id="KW-0342">GTP-binding</keyword>
<comment type="subcellular location">
    <subcellularLocation>
        <location evidence="7">Cytoplasm</location>
    </subcellularLocation>
</comment>
<dbReference type="GO" id="GO:0005737">
    <property type="term" value="C:cytoplasm"/>
    <property type="evidence" value="ECO:0007669"/>
    <property type="project" value="UniProtKB-SubCell"/>
</dbReference>
<gene>
    <name evidence="7" type="primary">infB</name>
    <name evidence="10" type="ORF">CVU82_03370</name>
</gene>
<feature type="binding site" evidence="7">
    <location>
        <begin position="175"/>
        <end position="182"/>
    </location>
    <ligand>
        <name>GTP</name>
        <dbReference type="ChEBI" id="CHEBI:37565"/>
    </ligand>
</feature>
<dbReference type="GO" id="GO:0005525">
    <property type="term" value="F:GTP binding"/>
    <property type="evidence" value="ECO:0007669"/>
    <property type="project" value="UniProtKB-KW"/>
</dbReference>
<evidence type="ECO:0000256" key="4">
    <source>
        <dbReference type="ARBA" id="ARBA00022741"/>
    </source>
</evidence>
<dbReference type="InterPro" id="IPR015760">
    <property type="entry name" value="TIF_IF2"/>
</dbReference>
<evidence type="ECO:0000259" key="9">
    <source>
        <dbReference type="PROSITE" id="PS51722"/>
    </source>
</evidence>
<dbReference type="InterPro" id="IPR023115">
    <property type="entry name" value="TIF_IF2_dom3"/>
</dbReference>
<dbReference type="Gene3D" id="3.40.50.300">
    <property type="entry name" value="P-loop containing nucleotide triphosphate hydrolases"/>
    <property type="match status" value="1"/>
</dbReference>
<dbReference type="InterPro" id="IPR000178">
    <property type="entry name" value="TF_IF2_bacterial-like"/>
</dbReference>
<dbReference type="NCBIfam" id="TIGR00487">
    <property type="entry name" value="IF-2"/>
    <property type="match status" value="1"/>
</dbReference>
<dbReference type="GO" id="GO:0003743">
    <property type="term" value="F:translation initiation factor activity"/>
    <property type="evidence" value="ECO:0007669"/>
    <property type="project" value="UniProtKB-UniRule"/>
</dbReference>
<dbReference type="InterPro" id="IPR006847">
    <property type="entry name" value="IF2_N"/>
</dbReference>
<evidence type="ECO:0000256" key="8">
    <source>
        <dbReference type="RuleBase" id="RU000644"/>
    </source>
</evidence>
<name>A0A2N2E8K7_9BACT</name>
<proteinExistence type="inferred from homology"/>
<organism evidence="10 11">
    <name type="scientific">Candidatus Falkowbacteria bacterium HGW-Falkowbacteria-1</name>
    <dbReference type="NCBI Taxonomy" id="2013768"/>
    <lineage>
        <taxon>Bacteria</taxon>
        <taxon>Candidatus Falkowiibacteriota</taxon>
    </lineage>
</organism>
<dbReference type="PROSITE" id="PS51722">
    <property type="entry name" value="G_TR_2"/>
    <property type="match status" value="1"/>
</dbReference>
<dbReference type="Pfam" id="PF00009">
    <property type="entry name" value="GTP_EFTU"/>
    <property type="match status" value="1"/>
</dbReference>
<dbReference type="InterPro" id="IPR027417">
    <property type="entry name" value="P-loop_NTPase"/>
</dbReference>
<comment type="function">
    <text evidence="7 8">One of the essential components for the initiation of protein synthesis. Protects formylmethionyl-tRNA from spontaneous hydrolysis and promotes its binding to the 30S ribosomal subunits. Also involved in the hydrolysis of GTP during the formation of the 70S ribosomal complex.</text>
</comment>
<dbReference type="CDD" id="cd01887">
    <property type="entry name" value="IF2_eIF5B"/>
    <property type="match status" value="1"/>
</dbReference>
<dbReference type="FunFam" id="3.40.50.300:FF:000019">
    <property type="entry name" value="Translation initiation factor IF-2"/>
    <property type="match status" value="1"/>
</dbReference>
<dbReference type="InterPro" id="IPR009000">
    <property type="entry name" value="Transl_B-barrel_sf"/>
</dbReference>
<dbReference type="InterPro" id="IPR036925">
    <property type="entry name" value="TIF_IF2_dom3_sf"/>
</dbReference>
<dbReference type="PANTHER" id="PTHR43381">
    <property type="entry name" value="TRANSLATION INITIATION FACTOR IF-2-RELATED"/>
    <property type="match status" value="1"/>
</dbReference>
<evidence type="ECO:0000256" key="6">
    <source>
        <dbReference type="ARBA" id="ARBA00023134"/>
    </source>
</evidence>
<dbReference type="Pfam" id="PF22042">
    <property type="entry name" value="EF-G_D2"/>
    <property type="match status" value="1"/>
</dbReference>
<comment type="similarity">
    <text evidence="1 7 8">Belongs to the TRAFAC class translation factor GTPase superfamily. Classic translation factor GTPase family. IF-2 subfamily.</text>
</comment>
<feature type="binding site" evidence="7">
    <location>
        <begin position="275"/>
        <end position="278"/>
    </location>
    <ligand>
        <name>GTP</name>
        <dbReference type="ChEBI" id="CHEBI:37565"/>
    </ligand>
</feature>
<evidence type="ECO:0000256" key="2">
    <source>
        <dbReference type="ARBA" id="ARBA00020675"/>
    </source>
</evidence>
<accession>A0A2N2E8K7</accession>
<dbReference type="InterPro" id="IPR044145">
    <property type="entry name" value="IF2_II"/>
</dbReference>
<feature type="binding site" evidence="7">
    <location>
        <begin position="221"/>
        <end position="225"/>
    </location>
    <ligand>
        <name>GTP</name>
        <dbReference type="ChEBI" id="CHEBI:37565"/>
    </ligand>
</feature>
<dbReference type="CDD" id="cd03702">
    <property type="entry name" value="IF2_mtIF2_II"/>
    <property type="match status" value="1"/>
</dbReference>